<dbReference type="SUPFAM" id="SSF57756">
    <property type="entry name" value="Retrovirus zinc finger-like domains"/>
    <property type="match status" value="1"/>
</dbReference>
<feature type="domain" description="CCHC-type" evidence="3">
    <location>
        <begin position="200"/>
        <end position="214"/>
    </location>
</feature>
<dbReference type="InterPro" id="IPR036875">
    <property type="entry name" value="Znf_CCHC_sf"/>
</dbReference>
<dbReference type="Pfam" id="PF03732">
    <property type="entry name" value="Retrotrans_gag"/>
    <property type="match status" value="1"/>
</dbReference>
<name>A0AA38MMN1_9CUCU</name>
<gene>
    <name evidence="4" type="ORF">Zmor_006076</name>
</gene>
<dbReference type="PANTHER" id="PTHR33223:SF6">
    <property type="entry name" value="CCHC-TYPE DOMAIN-CONTAINING PROTEIN"/>
    <property type="match status" value="1"/>
</dbReference>
<comment type="caution">
    <text evidence="4">The sequence shown here is derived from an EMBL/GenBank/DDBJ whole genome shotgun (WGS) entry which is preliminary data.</text>
</comment>
<dbReference type="PANTHER" id="PTHR33223">
    <property type="entry name" value="CCHC-TYPE DOMAIN-CONTAINING PROTEIN"/>
    <property type="match status" value="1"/>
</dbReference>
<reference evidence="4" key="1">
    <citation type="journal article" date="2023" name="G3 (Bethesda)">
        <title>Whole genome assemblies of Zophobas morio and Tenebrio molitor.</title>
        <authorList>
            <person name="Kaur S."/>
            <person name="Stinson S.A."/>
            <person name="diCenzo G.C."/>
        </authorList>
    </citation>
    <scope>NUCLEOTIDE SEQUENCE</scope>
    <source>
        <strain evidence="4">QUZm001</strain>
    </source>
</reference>
<dbReference type="GO" id="GO:0008270">
    <property type="term" value="F:zinc ion binding"/>
    <property type="evidence" value="ECO:0007669"/>
    <property type="project" value="UniProtKB-KW"/>
</dbReference>
<dbReference type="InterPro" id="IPR001878">
    <property type="entry name" value="Znf_CCHC"/>
</dbReference>
<keyword evidence="1" id="KW-0863">Zinc-finger</keyword>
<dbReference type="Gene3D" id="4.10.60.10">
    <property type="entry name" value="Zinc finger, CCHC-type"/>
    <property type="match status" value="1"/>
</dbReference>
<feature type="region of interest" description="Disordered" evidence="2">
    <location>
        <begin position="290"/>
        <end position="315"/>
    </location>
</feature>
<evidence type="ECO:0000259" key="3">
    <source>
        <dbReference type="PROSITE" id="PS50158"/>
    </source>
</evidence>
<keyword evidence="1" id="KW-0479">Metal-binding</keyword>
<accession>A0AA38MMN1</accession>
<dbReference type="GO" id="GO:0003676">
    <property type="term" value="F:nucleic acid binding"/>
    <property type="evidence" value="ECO:0007669"/>
    <property type="project" value="InterPro"/>
</dbReference>
<proteinExistence type="predicted"/>
<evidence type="ECO:0000256" key="2">
    <source>
        <dbReference type="SAM" id="MobiDB-lite"/>
    </source>
</evidence>
<dbReference type="SMART" id="SM00343">
    <property type="entry name" value="ZnF_C2HC"/>
    <property type="match status" value="2"/>
</dbReference>
<keyword evidence="1" id="KW-0862">Zinc</keyword>
<evidence type="ECO:0000256" key="1">
    <source>
        <dbReference type="PROSITE-ProRule" id="PRU00047"/>
    </source>
</evidence>
<feature type="compositionally biased region" description="Polar residues" evidence="2">
    <location>
        <begin position="294"/>
        <end position="315"/>
    </location>
</feature>
<protein>
    <recommendedName>
        <fullName evidence="3">CCHC-type domain-containing protein</fullName>
    </recommendedName>
</protein>
<dbReference type="AlphaFoldDB" id="A0AA38MMN1"/>
<evidence type="ECO:0000313" key="5">
    <source>
        <dbReference type="Proteomes" id="UP001168821"/>
    </source>
</evidence>
<sequence length="315" mass="36404">MSDAELSFADALRLVPEYDGQPSHLYSFLNKCEFALNRVKPTVKSIFLEGVITKLIGRALDVVKYREINKWEELKFMLEESFGGKKTISFLQLQLNSCKQNRNEDVRAYNLRFEDIQYQLINASCLGKSDAESQAIRSYIKSLSLTVFLEGLQQPLKNIVKARQPKILEEAVQSSIEEERVLKSDFSQRNSFNPNGDKFCNFCGKRGHVIKDCRIKNQNQYYNNYSNQARNFPSLNYAKQNNRTNFSGYKPRVSGAEAPRSIFVICNYCKKPGHHINDCYKRKFNNSRSHENNRGANNGQIFNQRVNNSQPSTRY</sequence>
<dbReference type="EMBL" id="JALNTZ010000002">
    <property type="protein sequence ID" value="KAJ3661689.1"/>
    <property type="molecule type" value="Genomic_DNA"/>
</dbReference>
<dbReference type="InterPro" id="IPR005162">
    <property type="entry name" value="Retrotrans_gag_dom"/>
</dbReference>
<dbReference type="PROSITE" id="PS50158">
    <property type="entry name" value="ZF_CCHC"/>
    <property type="match status" value="1"/>
</dbReference>
<evidence type="ECO:0000313" key="4">
    <source>
        <dbReference type="EMBL" id="KAJ3661689.1"/>
    </source>
</evidence>
<dbReference type="Proteomes" id="UP001168821">
    <property type="component" value="Unassembled WGS sequence"/>
</dbReference>
<keyword evidence="5" id="KW-1185">Reference proteome</keyword>
<organism evidence="4 5">
    <name type="scientific">Zophobas morio</name>
    <dbReference type="NCBI Taxonomy" id="2755281"/>
    <lineage>
        <taxon>Eukaryota</taxon>
        <taxon>Metazoa</taxon>
        <taxon>Ecdysozoa</taxon>
        <taxon>Arthropoda</taxon>
        <taxon>Hexapoda</taxon>
        <taxon>Insecta</taxon>
        <taxon>Pterygota</taxon>
        <taxon>Neoptera</taxon>
        <taxon>Endopterygota</taxon>
        <taxon>Coleoptera</taxon>
        <taxon>Polyphaga</taxon>
        <taxon>Cucujiformia</taxon>
        <taxon>Tenebrionidae</taxon>
        <taxon>Zophobas</taxon>
    </lineage>
</organism>